<dbReference type="PANTHER" id="PTHR43265:SF1">
    <property type="entry name" value="ESTERASE ESTD"/>
    <property type="match status" value="1"/>
</dbReference>
<protein>
    <submittedName>
        <fullName evidence="2">Alpha/beta hydrolase family protein</fullName>
    </submittedName>
</protein>
<dbReference type="OrthoDB" id="249225at2"/>
<dbReference type="InterPro" id="IPR053145">
    <property type="entry name" value="AB_hydrolase_Est10"/>
</dbReference>
<dbReference type="AlphaFoldDB" id="A0A1M4XL80"/>
<dbReference type="GO" id="GO:0052689">
    <property type="term" value="F:carboxylic ester hydrolase activity"/>
    <property type="evidence" value="ECO:0007669"/>
    <property type="project" value="TreeGrafter"/>
</dbReference>
<dbReference type="SUPFAM" id="SSF53474">
    <property type="entry name" value="alpha/beta-Hydrolases"/>
    <property type="match status" value="2"/>
</dbReference>
<organism evidence="2 3">
    <name type="scientific">Kaistia soli DSM 19436</name>
    <dbReference type="NCBI Taxonomy" id="1122133"/>
    <lineage>
        <taxon>Bacteria</taxon>
        <taxon>Pseudomonadati</taxon>
        <taxon>Pseudomonadota</taxon>
        <taxon>Alphaproteobacteria</taxon>
        <taxon>Hyphomicrobiales</taxon>
        <taxon>Kaistiaceae</taxon>
        <taxon>Kaistia</taxon>
    </lineage>
</organism>
<evidence type="ECO:0000259" key="1">
    <source>
        <dbReference type="Pfam" id="PF12146"/>
    </source>
</evidence>
<feature type="domain" description="Serine aminopeptidase S33" evidence="1">
    <location>
        <begin position="366"/>
        <end position="456"/>
    </location>
</feature>
<evidence type="ECO:0000313" key="2">
    <source>
        <dbReference type="EMBL" id="SHE94200.1"/>
    </source>
</evidence>
<accession>A0A1M4XL80</accession>
<dbReference type="Pfam" id="PF12146">
    <property type="entry name" value="Hydrolase_4"/>
    <property type="match status" value="1"/>
</dbReference>
<dbReference type="EMBL" id="FQUP01000001">
    <property type="protein sequence ID" value="SHE94200.1"/>
    <property type="molecule type" value="Genomic_DNA"/>
</dbReference>
<dbReference type="Proteomes" id="UP000184485">
    <property type="component" value="Unassembled WGS sequence"/>
</dbReference>
<gene>
    <name evidence="2" type="ORF">SAMN02745157_1282</name>
</gene>
<keyword evidence="2" id="KW-0378">Hydrolase</keyword>
<dbReference type="PANTHER" id="PTHR43265">
    <property type="entry name" value="ESTERASE ESTD"/>
    <property type="match status" value="1"/>
</dbReference>
<proteinExistence type="predicted"/>
<dbReference type="InterPro" id="IPR029058">
    <property type="entry name" value="AB_hydrolase_fold"/>
</dbReference>
<name>A0A1M4XL80_9HYPH</name>
<dbReference type="STRING" id="1122133.SAMN02745157_1282"/>
<dbReference type="RefSeq" id="WP_084526890.1">
    <property type="nucleotide sequence ID" value="NZ_FQUP01000001.1"/>
</dbReference>
<keyword evidence="3" id="KW-1185">Reference proteome</keyword>
<sequence>MNIHRSAEPDMRTPAAFMRGDVSRHLSEGSSGELHEMNEATDPAAFGMPVTLGTFGGFYHPGRSGLAVLMLSPIGFEEMCIRSTWRSLAALIAAEGLPCLRFDYPGTGDALDPVEAPDGIEDWKDAIRQAARWLKDVAGAEEIALLGQGLGASLALLMAQELPGTRAVVSMAAVDNGRHYLRELAAWSRIVTDSIGIGRDPDDANGLAVAGLDLPAGRAAAIKAIRLDALETRPAEDILVVGRTISDRDGPLADHLEALGAHVTRQPFEGYETLLTDPTQARPPMATLAGIASWISHLATARPGDARLPPPVEPLRGGGFEEMPTRFGPDGRLFGILCRPTGARNAPTLVFTNAGHDYHIGWARVTVELSRALAREGFASFRFDLDGIGDSPDHPGAPEEVLYSELHIADAIAAVDHVAAHSAGPIILVGRCSGGYAALQAAVQRSAVRKLVIINTQRFVWDADEDVATAVRYGHRSVSNFGATLMKRDTMRRLLRGELNVGPAGRYIVRTVATRASRALAPFLGGLSKHARMHRAVHRQFRALEQRGTDVSMLFSTDDAGLNEFNVYFGARGQRLSAYQRVSMRLIADADHNFTHQGARARLLTALREVLAS</sequence>
<dbReference type="InterPro" id="IPR022742">
    <property type="entry name" value="Hydrolase_4"/>
</dbReference>
<reference evidence="2 3" key="1">
    <citation type="submission" date="2016-11" db="EMBL/GenBank/DDBJ databases">
        <authorList>
            <person name="Jaros S."/>
            <person name="Januszkiewicz K."/>
            <person name="Wedrychowicz H."/>
        </authorList>
    </citation>
    <scope>NUCLEOTIDE SEQUENCE [LARGE SCALE GENOMIC DNA]</scope>
    <source>
        <strain evidence="2 3">DSM 19436</strain>
    </source>
</reference>
<evidence type="ECO:0000313" key="3">
    <source>
        <dbReference type="Proteomes" id="UP000184485"/>
    </source>
</evidence>
<dbReference type="Gene3D" id="3.40.50.1820">
    <property type="entry name" value="alpha/beta hydrolase"/>
    <property type="match status" value="2"/>
</dbReference>